<evidence type="ECO:0000259" key="1">
    <source>
        <dbReference type="Pfam" id="PF10544"/>
    </source>
</evidence>
<dbReference type="PANTHER" id="PTHR28094:SF1">
    <property type="entry name" value="MEIOTICALLY UP-REGULATED GENE 113 PROTEIN"/>
    <property type="match status" value="1"/>
</dbReference>
<organism evidence="2 3">
    <name type="scientific">Lentinula raphanica</name>
    <dbReference type="NCBI Taxonomy" id="153919"/>
    <lineage>
        <taxon>Eukaryota</taxon>
        <taxon>Fungi</taxon>
        <taxon>Dikarya</taxon>
        <taxon>Basidiomycota</taxon>
        <taxon>Agaricomycotina</taxon>
        <taxon>Agaricomycetes</taxon>
        <taxon>Agaricomycetidae</taxon>
        <taxon>Agaricales</taxon>
        <taxon>Marasmiineae</taxon>
        <taxon>Omphalotaceae</taxon>
        <taxon>Lentinula</taxon>
    </lineage>
</organism>
<dbReference type="EMBL" id="MU806314">
    <property type="protein sequence ID" value="KAJ3836521.1"/>
    <property type="molecule type" value="Genomic_DNA"/>
</dbReference>
<comment type="caution">
    <text evidence="2">The sequence shown here is derived from an EMBL/GenBank/DDBJ whole genome shotgun (WGS) entry which is preliminary data.</text>
</comment>
<sequence length="167" mass="19153">MVSPPPLVMLNAKRPLWKLMILWRRFSNQEISNADRAGWIYVFHEAGSSGGIFKVGRTNNLERRIHEWKADCPGQLRTWLGAFWTPFAHRTEYLIHLALEAQCTCRPRFICDCGTTHLEKFTFIGDDPRTVFEELITPVIVEVVALVSLTRSRLDTDAAALFQQHGN</sequence>
<evidence type="ECO:0000313" key="2">
    <source>
        <dbReference type="EMBL" id="KAJ3836521.1"/>
    </source>
</evidence>
<feature type="domain" description="Bacteriophage T5 Orf172 DNA-binding" evidence="1">
    <location>
        <begin position="38"/>
        <end position="122"/>
    </location>
</feature>
<accession>A0AA38UC15</accession>
<dbReference type="PANTHER" id="PTHR28094">
    <property type="entry name" value="MEIOTICALLY UP-REGULATED GENE 113 PROTEIN"/>
    <property type="match status" value="1"/>
</dbReference>
<protein>
    <recommendedName>
        <fullName evidence="1">Bacteriophage T5 Orf172 DNA-binding domain-containing protein</fullName>
    </recommendedName>
</protein>
<reference evidence="2" key="1">
    <citation type="submission" date="2022-08" db="EMBL/GenBank/DDBJ databases">
        <authorList>
            <consortium name="DOE Joint Genome Institute"/>
            <person name="Min B."/>
            <person name="Riley R."/>
            <person name="Sierra-Patev S."/>
            <person name="Naranjo-Ortiz M."/>
            <person name="Looney B."/>
            <person name="Konkel Z."/>
            <person name="Slot J.C."/>
            <person name="Sakamoto Y."/>
            <person name="Steenwyk J.L."/>
            <person name="Rokas A."/>
            <person name="Carro J."/>
            <person name="Camarero S."/>
            <person name="Ferreira P."/>
            <person name="Molpeceres G."/>
            <person name="Ruiz-Duenas F.J."/>
            <person name="Serrano A."/>
            <person name="Henrissat B."/>
            <person name="Drula E."/>
            <person name="Hughes K.W."/>
            <person name="Mata J.L."/>
            <person name="Ishikawa N.K."/>
            <person name="Vargas-Isla R."/>
            <person name="Ushijima S."/>
            <person name="Smith C.A."/>
            <person name="Ahrendt S."/>
            <person name="Andreopoulos W."/>
            <person name="He G."/>
            <person name="Labutti K."/>
            <person name="Lipzen A."/>
            <person name="Ng V."/>
            <person name="Sandor L."/>
            <person name="Barry K."/>
            <person name="Martinez A.T."/>
            <person name="Xiao Y."/>
            <person name="Gibbons J.G."/>
            <person name="Terashima K."/>
            <person name="Hibbett D.S."/>
            <person name="Grigoriev I.V."/>
        </authorList>
    </citation>
    <scope>NUCLEOTIDE SEQUENCE</scope>
    <source>
        <strain evidence="2">TFB9207</strain>
    </source>
</reference>
<evidence type="ECO:0000313" key="3">
    <source>
        <dbReference type="Proteomes" id="UP001163846"/>
    </source>
</evidence>
<dbReference type="InterPro" id="IPR053006">
    <property type="entry name" value="Meiosis_regulatory"/>
</dbReference>
<proteinExistence type="predicted"/>
<dbReference type="Proteomes" id="UP001163846">
    <property type="component" value="Unassembled WGS sequence"/>
</dbReference>
<dbReference type="Pfam" id="PF10544">
    <property type="entry name" value="T5orf172"/>
    <property type="match status" value="1"/>
</dbReference>
<dbReference type="AlphaFoldDB" id="A0AA38UC15"/>
<gene>
    <name evidence="2" type="ORF">F5878DRAFT_643486</name>
</gene>
<dbReference type="InterPro" id="IPR018306">
    <property type="entry name" value="Phage_T5_Orf172_DNA-bd"/>
</dbReference>
<name>A0AA38UC15_9AGAR</name>
<keyword evidence="3" id="KW-1185">Reference proteome</keyword>